<dbReference type="GO" id="GO:0005524">
    <property type="term" value="F:ATP binding"/>
    <property type="evidence" value="ECO:0007669"/>
    <property type="project" value="UniProtKB-UniRule"/>
</dbReference>
<dbReference type="EC" id="6.1.1.1" evidence="10"/>
<comment type="subcellular location">
    <subcellularLocation>
        <location evidence="10">Cytoplasm</location>
    </subcellularLocation>
</comment>
<dbReference type="SUPFAM" id="SSF52374">
    <property type="entry name" value="Nucleotidylyl transferase"/>
    <property type="match status" value="1"/>
</dbReference>
<feature type="binding site" evidence="10">
    <location>
        <position position="249"/>
    </location>
    <ligand>
        <name>ATP</name>
        <dbReference type="ChEBI" id="CHEBI:30616"/>
    </ligand>
</feature>
<dbReference type="InterPro" id="IPR036986">
    <property type="entry name" value="S4_RNA-bd_sf"/>
</dbReference>
<dbReference type="Gene3D" id="3.40.50.620">
    <property type="entry name" value="HUPs"/>
    <property type="match status" value="1"/>
</dbReference>
<keyword evidence="5 10" id="KW-0067">ATP-binding</keyword>
<feature type="domain" description="RNA-binding S4" evidence="12">
    <location>
        <begin position="361"/>
        <end position="423"/>
    </location>
</feature>
<dbReference type="InterPro" id="IPR001412">
    <property type="entry name" value="aa-tRNA-synth_I_CS"/>
</dbReference>
<comment type="function">
    <text evidence="10">Catalyzes the attachment of tyrosine to tRNA(Tyr) in a two-step reaction: tyrosine is first activated by ATP to form Tyr-AMP and then transferred to the acceptor end of tRNA(Tyr).</text>
</comment>
<evidence type="ECO:0000256" key="10">
    <source>
        <dbReference type="HAMAP-Rule" id="MF_02007"/>
    </source>
</evidence>
<dbReference type="CDD" id="cd00805">
    <property type="entry name" value="TyrRS_core"/>
    <property type="match status" value="1"/>
</dbReference>
<dbReference type="GO" id="GO:0004831">
    <property type="term" value="F:tyrosine-tRNA ligase activity"/>
    <property type="evidence" value="ECO:0007669"/>
    <property type="project" value="UniProtKB-UniRule"/>
</dbReference>
<dbReference type="InterPro" id="IPR002307">
    <property type="entry name" value="Tyr-tRNA-ligase"/>
</dbReference>
<keyword evidence="14" id="KW-1185">Reference proteome</keyword>
<dbReference type="HAMAP" id="MF_02007">
    <property type="entry name" value="Tyr_tRNA_synth_type2"/>
    <property type="match status" value="1"/>
</dbReference>
<dbReference type="InterPro" id="IPR024088">
    <property type="entry name" value="Tyr-tRNA-ligase_bac-type"/>
</dbReference>
<dbReference type="Pfam" id="PF00579">
    <property type="entry name" value="tRNA-synt_1b"/>
    <property type="match status" value="1"/>
</dbReference>
<dbReference type="PANTHER" id="PTHR11766">
    <property type="entry name" value="TYROSYL-TRNA SYNTHETASE"/>
    <property type="match status" value="1"/>
</dbReference>
<evidence type="ECO:0000256" key="8">
    <source>
        <dbReference type="ARBA" id="ARBA00023146"/>
    </source>
</evidence>
<evidence type="ECO:0000256" key="11">
    <source>
        <dbReference type="PROSITE-ProRule" id="PRU00182"/>
    </source>
</evidence>
<keyword evidence="3 10" id="KW-0436">Ligase</keyword>
<dbReference type="PROSITE" id="PS00178">
    <property type="entry name" value="AA_TRNA_LIGASE_I"/>
    <property type="match status" value="1"/>
</dbReference>
<comment type="catalytic activity">
    <reaction evidence="9 10">
        <text>tRNA(Tyr) + L-tyrosine + ATP = L-tyrosyl-tRNA(Tyr) + AMP + diphosphate + H(+)</text>
        <dbReference type="Rhea" id="RHEA:10220"/>
        <dbReference type="Rhea" id="RHEA-COMP:9706"/>
        <dbReference type="Rhea" id="RHEA-COMP:9707"/>
        <dbReference type="ChEBI" id="CHEBI:15378"/>
        <dbReference type="ChEBI" id="CHEBI:30616"/>
        <dbReference type="ChEBI" id="CHEBI:33019"/>
        <dbReference type="ChEBI" id="CHEBI:58315"/>
        <dbReference type="ChEBI" id="CHEBI:78442"/>
        <dbReference type="ChEBI" id="CHEBI:78536"/>
        <dbReference type="ChEBI" id="CHEBI:456215"/>
        <dbReference type="EC" id="6.1.1.1"/>
    </reaction>
</comment>
<dbReference type="AlphaFoldDB" id="A0A229P102"/>
<proteinExistence type="inferred from homology"/>
<evidence type="ECO:0000256" key="5">
    <source>
        <dbReference type="ARBA" id="ARBA00022840"/>
    </source>
</evidence>
<feature type="short sequence motif" description="'KMSKS' region" evidence="10">
    <location>
        <begin position="246"/>
        <end position="250"/>
    </location>
</feature>
<evidence type="ECO:0000256" key="9">
    <source>
        <dbReference type="ARBA" id="ARBA00048248"/>
    </source>
</evidence>
<dbReference type="OrthoDB" id="9804243at2"/>
<dbReference type="InterPro" id="IPR014729">
    <property type="entry name" value="Rossmann-like_a/b/a_fold"/>
</dbReference>
<evidence type="ECO:0000256" key="4">
    <source>
        <dbReference type="ARBA" id="ARBA00022741"/>
    </source>
</evidence>
<dbReference type="InterPro" id="IPR002942">
    <property type="entry name" value="S4_RNA-bd"/>
</dbReference>
<accession>A0A229P102</accession>
<feature type="short sequence motif" description="'HIGH' region" evidence="10">
    <location>
        <begin position="62"/>
        <end position="71"/>
    </location>
</feature>
<keyword evidence="4 10" id="KW-0547">Nucleotide-binding</keyword>
<dbReference type="Gene3D" id="1.10.240.10">
    <property type="entry name" value="Tyrosyl-Transfer RNA Synthetase"/>
    <property type="match status" value="1"/>
</dbReference>
<comment type="similarity">
    <text evidence="10">Belongs to the class-I aminoacyl-tRNA synthetase family. TyrS type 2 subfamily.</text>
</comment>
<name>A0A229P102_9BACL</name>
<dbReference type="GO" id="GO:0006437">
    <property type="term" value="P:tyrosyl-tRNA aminoacylation"/>
    <property type="evidence" value="ECO:0007669"/>
    <property type="project" value="UniProtKB-UniRule"/>
</dbReference>
<evidence type="ECO:0000256" key="3">
    <source>
        <dbReference type="ARBA" id="ARBA00022598"/>
    </source>
</evidence>
<organism evidence="13 14">
    <name type="scientific">Paenibacillus herberti</name>
    <dbReference type="NCBI Taxonomy" id="1619309"/>
    <lineage>
        <taxon>Bacteria</taxon>
        <taxon>Bacillati</taxon>
        <taxon>Bacillota</taxon>
        <taxon>Bacilli</taxon>
        <taxon>Bacillales</taxon>
        <taxon>Paenibacillaceae</taxon>
        <taxon>Paenibacillus</taxon>
    </lineage>
</organism>
<dbReference type="PRINTS" id="PR01040">
    <property type="entry name" value="TRNASYNTHTYR"/>
</dbReference>
<reference evidence="13 14" key="1">
    <citation type="submission" date="2017-07" db="EMBL/GenBank/DDBJ databases">
        <title>Paenibacillus herberti R33 genome sequencing and assembly.</title>
        <authorList>
            <person name="Su W."/>
        </authorList>
    </citation>
    <scope>NUCLEOTIDE SEQUENCE [LARGE SCALE GENOMIC DNA]</scope>
    <source>
        <strain evidence="13 14">R33</strain>
    </source>
</reference>
<dbReference type="InterPro" id="IPR002305">
    <property type="entry name" value="aa-tRNA-synth_Ic"/>
</dbReference>
<evidence type="ECO:0000259" key="12">
    <source>
        <dbReference type="SMART" id="SM00363"/>
    </source>
</evidence>
<dbReference type="FunFam" id="3.40.50.620:FF:000061">
    <property type="entry name" value="Tyrosine--tRNA ligase"/>
    <property type="match status" value="1"/>
</dbReference>
<keyword evidence="2 10" id="KW-0963">Cytoplasm</keyword>
<dbReference type="Proteomes" id="UP000215145">
    <property type="component" value="Unassembled WGS sequence"/>
</dbReference>
<evidence type="ECO:0000256" key="2">
    <source>
        <dbReference type="ARBA" id="ARBA00022490"/>
    </source>
</evidence>
<dbReference type="Gene3D" id="3.10.290.10">
    <property type="entry name" value="RNA-binding S4 domain"/>
    <property type="match status" value="1"/>
</dbReference>
<evidence type="ECO:0000313" key="14">
    <source>
        <dbReference type="Proteomes" id="UP000215145"/>
    </source>
</evidence>
<dbReference type="InterPro" id="IPR024108">
    <property type="entry name" value="Tyr-tRNA-ligase_bac_2"/>
</dbReference>
<keyword evidence="6 11" id="KW-0694">RNA-binding</keyword>
<evidence type="ECO:0000256" key="7">
    <source>
        <dbReference type="ARBA" id="ARBA00022917"/>
    </source>
</evidence>
<dbReference type="GO" id="GO:0003723">
    <property type="term" value="F:RNA binding"/>
    <property type="evidence" value="ECO:0007669"/>
    <property type="project" value="UniProtKB-KW"/>
</dbReference>
<dbReference type="GO" id="GO:0005829">
    <property type="term" value="C:cytosol"/>
    <property type="evidence" value="ECO:0007669"/>
    <property type="project" value="TreeGrafter"/>
</dbReference>
<evidence type="ECO:0000256" key="1">
    <source>
        <dbReference type="ARBA" id="ARBA00011738"/>
    </source>
</evidence>
<dbReference type="PANTHER" id="PTHR11766:SF1">
    <property type="entry name" value="TYROSINE--TRNA LIGASE"/>
    <property type="match status" value="1"/>
</dbReference>
<evidence type="ECO:0000256" key="6">
    <source>
        <dbReference type="ARBA" id="ARBA00022884"/>
    </source>
</evidence>
<comment type="subunit">
    <text evidence="1 10">Homodimer.</text>
</comment>
<sequence length="424" mass="47474">MKEQNQTGTQELTKEQIAEVERQLSLLSRGAAEIVPADGLRAKLKQSILNGRPLKIKLGLDPSAPDIHIGHTVVLQKLRQFQSFGHHVQLIIGDFTGRIGDPTGKSETRKPLSEEDVQRNARTYQEQIFKVLDPQRTTLYYNSEWLSPLQFNDILALAAKLTVARMMERDDFTKRFRSGQPISIHEFFYPLMQGYDSVVLETDIELGGTDQTFNVLMGRHLQKEYGKSQQIAITMPIIEGLDGVQKMSKSLGNYIGIDEEAGEMFGKAMSIPDALMPKYFSLATDLPAGELASLLKGLEEETLHPMEAKQLLAHTLVRQYHGNEAADAAQGRFREVFQERVLPEQIDEALLSTTELEDGRIRLTRLLTLLGLAASGSEARRSVQQGAVRLGSERLEDASAEITVKDGDVLQVGRRRIVRIRLEN</sequence>
<protein>
    <recommendedName>
        <fullName evidence="10">Tyrosine--tRNA ligase</fullName>
        <ecNumber evidence="10">6.1.1.1</ecNumber>
    </recommendedName>
    <alternativeName>
        <fullName evidence="10">Tyrosyl-tRNA synthetase</fullName>
        <shortName evidence="10">TyrRS</shortName>
    </alternativeName>
</protein>
<comment type="caution">
    <text evidence="13">The sequence shown here is derived from an EMBL/GenBank/DDBJ whole genome shotgun (WGS) entry which is preliminary data.</text>
</comment>
<keyword evidence="8 10" id="KW-0030">Aminoacyl-tRNA synthetase</keyword>
<dbReference type="CDD" id="cd00165">
    <property type="entry name" value="S4"/>
    <property type="match status" value="1"/>
</dbReference>
<dbReference type="NCBIfam" id="TIGR00234">
    <property type="entry name" value="tyrS"/>
    <property type="match status" value="1"/>
</dbReference>
<dbReference type="SUPFAM" id="SSF55174">
    <property type="entry name" value="Alpha-L RNA-binding motif"/>
    <property type="match status" value="1"/>
</dbReference>
<evidence type="ECO:0000313" key="13">
    <source>
        <dbReference type="EMBL" id="OXM15820.1"/>
    </source>
</evidence>
<keyword evidence="7 10" id="KW-0648">Protein biosynthesis</keyword>
<gene>
    <name evidence="10" type="primary">tyrS</name>
    <name evidence="13" type="ORF">CGZ75_03635</name>
</gene>
<dbReference type="RefSeq" id="WP_089522911.1">
    <property type="nucleotide sequence ID" value="NZ_NMUQ01000001.1"/>
</dbReference>
<dbReference type="PROSITE" id="PS50889">
    <property type="entry name" value="S4"/>
    <property type="match status" value="1"/>
</dbReference>
<dbReference type="EMBL" id="NMUQ01000001">
    <property type="protein sequence ID" value="OXM15820.1"/>
    <property type="molecule type" value="Genomic_DNA"/>
</dbReference>
<dbReference type="SMART" id="SM00363">
    <property type="entry name" value="S4"/>
    <property type="match status" value="1"/>
</dbReference>